<evidence type="ECO:0000259" key="1">
    <source>
        <dbReference type="PROSITE" id="PS51186"/>
    </source>
</evidence>
<dbReference type="Proteomes" id="UP001224418">
    <property type="component" value="Unassembled WGS sequence"/>
</dbReference>
<dbReference type="PROSITE" id="PS51186">
    <property type="entry name" value="GNAT"/>
    <property type="match status" value="1"/>
</dbReference>
<accession>A0ABU0JRQ2</accession>
<dbReference type="InterPro" id="IPR000182">
    <property type="entry name" value="GNAT_dom"/>
</dbReference>
<comment type="caution">
    <text evidence="2">The sequence shown here is derived from an EMBL/GenBank/DDBJ whole genome shotgun (WGS) entry which is preliminary data.</text>
</comment>
<protein>
    <submittedName>
        <fullName evidence="2">RimJ/RimL family protein N-acetyltransferase</fullName>
    </submittedName>
</protein>
<gene>
    <name evidence="2" type="ORF">QOZ93_000581</name>
</gene>
<sequence length="191" mass="22814">MRLENDKVILRDFIKEDIEDIIRWETIETEWQLWDAPWENNNEFNSEEYKEKMLYLLSNKKDDVSIRHKFQICIKDEYETHIGWCNIYKINSDFKYTTSKGNYAIGIDIPEVNVRRKGYATAGWELLIDYLISNDIKDIYTQTWSGNLRLIGLATKIGFEECNRILNERFVRGTLYDGITFKLNVTKFNKI</sequence>
<organism evidence="2 3">
    <name type="scientific">Hathewaya limosa</name>
    <name type="common">Clostridium limosum</name>
    <dbReference type="NCBI Taxonomy" id="1536"/>
    <lineage>
        <taxon>Bacteria</taxon>
        <taxon>Bacillati</taxon>
        <taxon>Bacillota</taxon>
        <taxon>Clostridia</taxon>
        <taxon>Eubacteriales</taxon>
        <taxon>Clostridiaceae</taxon>
        <taxon>Hathewaya</taxon>
    </lineage>
</organism>
<feature type="domain" description="N-acetyltransferase" evidence="1">
    <location>
        <begin position="8"/>
        <end position="182"/>
    </location>
</feature>
<dbReference type="InterPro" id="IPR016181">
    <property type="entry name" value="Acyl_CoA_acyltransferase"/>
</dbReference>
<proteinExistence type="predicted"/>
<dbReference type="PANTHER" id="PTHR43415">
    <property type="entry name" value="SPERMIDINE N(1)-ACETYLTRANSFERASE"/>
    <property type="match status" value="1"/>
</dbReference>
<dbReference type="PANTHER" id="PTHR43415:SF4">
    <property type="entry name" value="N-ACETYLTRANSFERASE DOMAIN-CONTAINING PROTEIN"/>
    <property type="match status" value="1"/>
</dbReference>
<keyword evidence="3" id="KW-1185">Reference proteome</keyword>
<evidence type="ECO:0000313" key="3">
    <source>
        <dbReference type="Proteomes" id="UP001224418"/>
    </source>
</evidence>
<dbReference type="RefSeq" id="WP_307355039.1">
    <property type="nucleotide sequence ID" value="NZ_BAAACJ010000025.1"/>
</dbReference>
<name>A0ABU0JRQ2_HATLI</name>
<dbReference type="SUPFAM" id="SSF55729">
    <property type="entry name" value="Acyl-CoA N-acyltransferases (Nat)"/>
    <property type="match status" value="1"/>
</dbReference>
<dbReference type="EMBL" id="JAUSWN010000003">
    <property type="protein sequence ID" value="MDQ0478853.1"/>
    <property type="molecule type" value="Genomic_DNA"/>
</dbReference>
<reference evidence="2 3" key="1">
    <citation type="submission" date="2023-07" db="EMBL/GenBank/DDBJ databases">
        <title>Genomic Encyclopedia of Type Strains, Phase IV (KMG-IV): sequencing the most valuable type-strain genomes for metagenomic binning, comparative biology and taxonomic classification.</title>
        <authorList>
            <person name="Goeker M."/>
        </authorList>
    </citation>
    <scope>NUCLEOTIDE SEQUENCE [LARGE SCALE GENOMIC DNA]</scope>
    <source>
        <strain evidence="2 3">DSM 1400</strain>
    </source>
</reference>
<dbReference type="Pfam" id="PF13302">
    <property type="entry name" value="Acetyltransf_3"/>
    <property type="match status" value="1"/>
</dbReference>
<dbReference type="Gene3D" id="3.40.630.30">
    <property type="match status" value="1"/>
</dbReference>
<evidence type="ECO:0000313" key="2">
    <source>
        <dbReference type="EMBL" id="MDQ0478853.1"/>
    </source>
</evidence>